<keyword evidence="1" id="KW-0229">DNA integration</keyword>
<reference evidence="4 5" key="1">
    <citation type="submission" date="2017-08" db="EMBL/GenBank/DDBJ databases">
        <title>Infants hospitalized years apart are colonized by the same room-sourced microbial strains.</title>
        <authorList>
            <person name="Brooks B."/>
            <person name="Olm M.R."/>
            <person name="Firek B.A."/>
            <person name="Baker R."/>
            <person name="Thomas B.C."/>
            <person name="Morowitz M.J."/>
            <person name="Banfield J.F."/>
        </authorList>
    </citation>
    <scope>NUCLEOTIDE SEQUENCE [LARGE SCALE GENOMIC DNA]</scope>
    <source>
        <strain evidence="4">S2_005_003_R2_41</strain>
    </source>
</reference>
<gene>
    <name evidence="4" type="ORF">DI563_00855</name>
</gene>
<dbReference type="Pfam" id="PF00589">
    <property type="entry name" value="Phage_integrase"/>
    <property type="match status" value="1"/>
</dbReference>
<organism evidence="4 5">
    <name type="scientific">Variovorax paradoxus</name>
    <dbReference type="NCBI Taxonomy" id="34073"/>
    <lineage>
        <taxon>Bacteria</taxon>
        <taxon>Pseudomonadati</taxon>
        <taxon>Pseudomonadota</taxon>
        <taxon>Betaproteobacteria</taxon>
        <taxon>Burkholderiales</taxon>
        <taxon>Comamonadaceae</taxon>
        <taxon>Variovorax</taxon>
    </lineage>
</organism>
<dbReference type="Gene3D" id="1.10.443.10">
    <property type="entry name" value="Intergrase catalytic core"/>
    <property type="match status" value="1"/>
</dbReference>
<dbReference type="InterPro" id="IPR011010">
    <property type="entry name" value="DNA_brk_join_enz"/>
</dbReference>
<evidence type="ECO:0000256" key="2">
    <source>
        <dbReference type="ARBA" id="ARBA00023172"/>
    </source>
</evidence>
<dbReference type="InterPro" id="IPR002104">
    <property type="entry name" value="Integrase_catalytic"/>
</dbReference>
<dbReference type="Proteomes" id="UP000249135">
    <property type="component" value="Unassembled WGS sequence"/>
</dbReference>
<evidence type="ECO:0000256" key="1">
    <source>
        <dbReference type="ARBA" id="ARBA00022908"/>
    </source>
</evidence>
<protein>
    <recommendedName>
        <fullName evidence="3">Tyr recombinase domain-containing protein</fullName>
    </recommendedName>
</protein>
<sequence length="164" mass="18385">MRLSEILSARVVGGRWMLDDSKNGMPRMVPIHPRVAICARKLRPTPEAKLLKKITVQRCWQKARAKVGREDLHFHDLRHSAASELVNAGVDLYTVGRVLGHKDSRSTQRYAHLAVQTLTAAVVKIGARAARRSMRVQKITHPHAARVGQKTKKAPRGLRCKPLI</sequence>
<accession>A0A2W5QLW3</accession>
<dbReference type="CDD" id="cd00796">
    <property type="entry name" value="INT_Rci_Hp1_C"/>
    <property type="match status" value="1"/>
</dbReference>
<dbReference type="GO" id="GO:0003677">
    <property type="term" value="F:DNA binding"/>
    <property type="evidence" value="ECO:0007669"/>
    <property type="project" value="InterPro"/>
</dbReference>
<comment type="caution">
    <text evidence="4">The sequence shown here is derived from an EMBL/GenBank/DDBJ whole genome shotgun (WGS) entry which is preliminary data.</text>
</comment>
<evidence type="ECO:0000313" key="4">
    <source>
        <dbReference type="EMBL" id="PZQ78242.1"/>
    </source>
</evidence>
<dbReference type="EMBL" id="QFPP01000003">
    <property type="protein sequence ID" value="PZQ78242.1"/>
    <property type="molecule type" value="Genomic_DNA"/>
</dbReference>
<evidence type="ECO:0000313" key="5">
    <source>
        <dbReference type="Proteomes" id="UP000249135"/>
    </source>
</evidence>
<dbReference type="SUPFAM" id="SSF56349">
    <property type="entry name" value="DNA breaking-rejoining enzymes"/>
    <property type="match status" value="1"/>
</dbReference>
<dbReference type="PROSITE" id="PS51898">
    <property type="entry name" value="TYR_RECOMBINASE"/>
    <property type="match status" value="1"/>
</dbReference>
<dbReference type="GO" id="GO:0006310">
    <property type="term" value="P:DNA recombination"/>
    <property type="evidence" value="ECO:0007669"/>
    <property type="project" value="UniProtKB-KW"/>
</dbReference>
<feature type="domain" description="Tyr recombinase" evidence="3">
    <location>
        <begin position="1"/>
        <end position="123"/>
    </location>
</feature>
<proteinExistence type="predicted"/>
<dbReference type="PANTHER" id="PTHR30349:SF64">
    <property type="entry name" value="PROPHAGE INTEGRASE INTD-RELATED"/>
    <property type="match status" value="1"/>
</dbReference>
<evidence type="ECO:0000259" key="3">
    <source>
        <dbReference type="PROSITE" id="PS51898"/>
    </source>
</evidence>
<dbReference type="InterPro" id="IPR013762">
    <property type="entry name" value="Integrase-like_cat_sf"/>
</dbReference>
<dbReference type="GO" id="GO:0015074">
    <property type="term" value="P:DNA integration"/>
    <property type="evidence" value="ECO:0007669"/>
    <property type="project" value="UniProtKB-KW"/>
</dbReference>
<dbReference type="AlphaFoldDB" id="A0A2W5QLW3"/>
<name>A0A2W5QLW3_VARPD</name>
<dbReference type="PANTHER" id="PTHR30349">
    <property type="entry name" value="PHAGE INTEGRASE-RELATED"/>
    <property type="match status" value="1"/>
</dbReference>
<keyword evidence="2" id="KW-0233">DNA recombination</keyword>
<dbReference type="InterPro" id="IPR050090">
    <property type="entry name" value="Tyrosine_recombinase_XerCD"/>
</dbReference>